<sequence>MSKGFLGGAGAVPPLANAGIGVIIPTRAQQKWPGSIPNTVKEECLFAGNAGKKKFHQSRLLSSRFQESYPIPARILPRECGESGRESGSGSCAHPSPGSML</sequence>
<keyword evidence="2" id="KW-1185">Reference proteome</keyword>
<dbReference type="WBParaSite" id="nRc.2.0.1.t14043-RA">
    <property type="protein sequence ID" value="nRc.2.0.1.t14043-RA"/>
    <property type="gene ID" value="nRc.2.0.1.g14043"/>
</dbReference>
<reference evidence="3" key="1">
    <citation type="submission" date="2022-11" db="UniProtKB">
        <authorList>
            <consortium name="WormBaseParasite"/>
        </authorList>
    </citation>
    <scope>IDENTIFICATION</scope>
</reference>
<protein>
    <submittedName>
        <fullName evidence="3">Uncharacterized protein</fullName>
    </submittedName>
</protein>
<evidence type="ECO:0000256" key="1">
    <source>
        <dbReference type="SAM" id="MobiDB-lite"/>
    </source>
</evidence>
<name>A0A915IKV2_ROMCU</name>
<dbReference type="Proteomes" id="UP000887565">
    <property type="component" value="Unplaced"/>
</dbReference>
<dbReference type="AlphaFoldDB" id="A0A915IKV2"/>
<proteinExistence type="predicted"/>
<accession>A0A915IKV2</accession>
<evidence type="ECO:0000313" key="2">
    <source>
        <dbReference type="Proteomes" id="UP000887565"/>
    </source>
</evidence>
<feature type="region of interest" description="Disordered" evidence="1">
    <location>
        <begin position="78"/>
        <end position="101"/>
    </location>
</feature>
<evidence type="ECO:0000313" key="3">
    <source>
        <dbReference type="WBParaSite" id="nRc.2.0.1.t14043-RA"/>
    </source>
</evidence>
<organism evidence="2 3">
    <name type="scientific">Romanomermis culicivorax</name>
    <name type="common">Nematode worm</name>
    <dbReference type="NCBI Taxonomy" id="13658"/>
    <lineage>
        <taxon>Eukaryota</taxon>
        <taxon>Metazoa</taxon>
        <taxon>Ecdysozoa</taxon>
        <taxon>Nematoda</taxon>
        <taxon>Enoplea</taxon>
        <taxon>Dorylaimia</taxon>
        <taxon>Mermithida</taxon>
        <taxon>Mermithoidea</taxon>
        <taxon>Mermithidae</taxon>
        <taxon>Romanomermis</taxon>
    </lineage>
</organism>